<evidence type="ECO:0000313" key="3">
    <source>
        <dbReference type="Proteomes" id="UP001179952"/>
    </source>
</evidence>
<dbReference type="Proteomes" id="UP001179952">
    <property type="component" value="Unassembled WGS sequence"/>
</dbReference>
<gene>
    <name evidence="2" type="ORF">QJS04_geneDACA001208</name>
</gene>
<sequence>MGDAWRLPWMGDAWMGDHVISCGRLRLAKTEKQTLTTFPSLCGPLSHRPSPKPSPISLTEAPIADLPHRSPGVNEASPISLAEASPIADLPHRSPGVNEASPISLTEAPIADLPHRSPGVNEASPISLADRRSPSPKPRRTLADLPWSYSHLVSPSPKPRRTLADLRWSFWAAIVIVIMEP</sequence>
<comment type="caution">
    <text evidence="2">The sequence shown here is derived from an EMBL/GenBank/DDBJ whole genome shotgun (WGS) entry which is preliminary data.</text>
</comment>
<proteinExistence type="predicted"/>
<accession>A0AAV9ADB7</accession>
<feature type="region of interest" description="Disordered" evidence="1">
    <location>
        <begin position="40"/>
        <end position="76"/>
    </location>
</feature>
<evidence type="ECO:0000256" key="1">
    <source>
        <dbReference type="SAM" id="MobiDB-lite"/>
    </source>
</evidence>
<name>A0AAV9ADB7_ACOGR</name>
<feature type="region of interest" description="Disordered" evidence="1">
    <location>
        <begin position="109"/>
        <end position="141"/>
    </location>
</feature>
<keyword evidence="3" id="KW-1185">Reference proteome</keyword>
<evidence type="ECO:0000313" key="2">
    <source>
        <dbReference type="EMBL" id="KAK1262230.1"/>
    </source>
</evidence>
<reference evidence="2" key="1">
    <citation type="journal article" date="2023" name="Nat. Commun.">
        <title>Diploid and tetraploid genomes of Acorus and the evolution of monocots.</title>
        <authorList>
            <person name="Ma L."/>
            <person name="Liu K.W."/>
            <person name="Li Z."/>
            <person name="Hsiao Y.Y."/>
            <person name="Qi Y."/>
            <person name="Fu T."/>
            <person name="Tang G.D."/>
            <person name="Zhang D."/>
            <person name="Sun W.H."/>
            <person name="Liu D.K."/>
            <person name="Li Y."/>
            <person name="Chen G.Z."/>
            <person name="Liu X.D."/>
            <person name="Liao X.Y."/>
            <person name="Jiang Y.T."/>
            <person name="Yu X."/>
            <person name="Hao Y."/>
            <person name="Huang J."/>
            <person name="Zhao X.W."/>
            <person name="Ke S."/>
            <person name="Chen Y.Y."/>
            <person name="Wu W.L."/>
            <person name="Hsu J.L."/>
            <person name="Lin Y.F."/>
            <person name="Huang M.D."/>
            <person name="Li C.Y."/>
            <person name="Huang L."/>
            <person name="Wang Z.W."/>
            <person name="Zhao X."/>
            <person name="Zhong W.Y."/>
            <person name="Peng D.H."/>
            <person name="Ahmad S."/>
            <person name="Lan S."/>
            <person name="Zhang J.S."/>
            <person name="Tsai W.C."/>
            <person name="Van de Peer Y."/>
            <person name="Liu Z.J."/>
        </authorList>
    </citation>
    <scope>NUCLEOTIDE SEQUENCE</scope>
    <source>
        <strain evidence="2">SCP</strain>
    </source>
</reference>
<protein>
    <submittedName>
        <fullName evidence="2">Uncharacterized protein</fullName>
    </submittedName>
</protein>
<dbReference type="EMBL" id="JAUJYN010000010">
    <property type="protein sequence ID" value="KAK1262230.1"/>
    <property type="molecule type" value="Genomic_DNA"/>
</dbReference>
<reference evidence="2" key="2">
    <citation type="submission" date="2023-06" db="EMBL/GenBank/DDBJ databases">
        <authorList>
            <person name="Ma L."/>
            <person name="Liu K.-W."/>
            <person name="Li Z."/>
            <person name="Hsiao Y.-Y."/>
            <person name="Qi Y."/>
            <person name="Fu T."/>
            <person name="Tang G."/>
            <person name="Zhang D."/>
            <person name="Sun W.-H."/>
            <person name="Liu D.-K."/>
            <person name="Li Y."/>
            <person name="Chen G.-Z."/>
            <person name="Liu X.-D."/>
            <person name="Liao X.-Y."/>
            <person name="Jiang Y.-T."/>
            <person name="Yu X."/>
            <person name="Hao Y."/>
            <person name="Huang J."/>
            <person name="Zhao X.-W."/>
            <person name="Ke S."/>
            <person name="Chen Y.-Y."/>
            <person name="Wu W.-L."/>
            <person name="Hsu J.-L."/>
            <person name="Lin Y.-F."/>
            <person name="Huang M.-D."/>
            <person name="Li C.-Y."/>
            <person name="Huang L."/>
            <person name="Wang Z.-W."/>
            <person name="Zhao X."/>
            <person name="Zhong W.-Y."/>
            <person name="Peng D.-H."/>
            <person name="Ahmad S."/>
            <person name="Lan S."/>
            <person name="Zhang J.-S."/>
            <person name="Tsai W.-C."/>
            <person name="Van De Peer Y."/>
            <person name="Liu Z.-J."/>
        </authorList>
    </citation>
    <scope>NUCLEOTIDE SEQUENCE</scope>
    <source>
        <strain evidence="2">SCP</strain>
        <tissue evidence="2">Leaves</tissue>
    </source>
</reference>
<organism evidence="2 3">
    <name type="scientific">Acorus gramineus</name>
    <name type="common">Dwarf sweet flag</name>
    <dbReference type="NCBI Taxonomy" id="55184"/>
    <lineage>
        <taxon>Eukaryota</taxon>
        <taxon>Viridiplantae</taxon>
        <taxon>Streptophyta</taxon>
        <taxon>Embryophyta</taxon>
        <taxon>Tracheophyta</taxon>
        <taxon>Spermatophyta</taxon>
        <taxon>Magnoliopsida</taxon>
        <taxon>Liliopsida</taxon>
        <taxon>Acoraceae</taxon>
        <taxon>Acorus</taxon>
    </lineage>
</organism>
<dbReference type="AlphaFoldDB" id="A0AAV9ADB7"/>